<dbReference type="RefSeq" id="WP_379896557.1">
    <property type="nucleotide sequence ID" value="NZ_JBHTON010000028.1"/>
</dbReference>
<dbReference type="PANTHER" id="PTHR43877">
    <property type="entry name" value="AMINOALKYLPHOSPHONATE N-ACETYLTRANSFERASE-RELATED-RELATED"/>
    <property type="match status" value="1"/>
</dbReference>
<proteinExistence type="predicted"/>
<evidence type="ECO:0000259" key="3">
    <source>
        <dbReference type="PROSITE" id="PS51186"/>
    </source>
</evidence>
<keyword evidence="1 4" id="KW-0808">Transferase</keyword>
<organism evidence="4 5">
    <name type="scientific">Lacticaseibacillus baoqingensis</name>
    <dbReference type="NCBI Taxonomy" id="2486013"/>
    <lineage>
        <taxon>Bacteria</taxon>
        <taxon>Bacillati</taxon>
        <taxon>Bacillota</taxon>
        <taxon>Bacilli</taxon>
        <taxon>Lactobacillales</taxon>
        <taxon>Lactobacillaceae</taxon>
        <taxon>Lacticaseibacillus</taxon>
    </lineage>
</organism>
<evidence type="ECO:0000313" key="4">
    <source>
        <dbReference type="EMBL" id="MFD1485351.1"/>
    </source>
</evidence>
<dbReference type="GO" id="GO:0016746">
    <property type="term" value="F:acyltransferase activity"/>
    <property type="evidence" value="ECO:0007669"/>
    <property type="project" value="UniProtKB-KW"/>
</dbReference>
<protein>
    <submittedName>
        <fullName evidence="4">GNAT family N-acetyltransferase</fullName>
        <ecNumber evidence="4">2.3.-.-</ecNumber>
    </submittedName>
</protein>
<dbReference type="Proteomes" id="UP001597252">
    <property type="component" value="Unassembled WGS sequence"/>
</dbReference>
<dbReference type="PANTHER" id="PTHR43877:SF2">
    <property type="entry name" value="AMINOALKYLPHOSPHONATE N-ACETYLTRANSFERASE-RELATED"/>
    <property type="match status" value="1"/>
</dbReference>
<keyword evidence="2 4" id="KW-0012">Acyltransferase</keyword>
<feature type="domain" description="N-acetyltransferase" evidence="3">
    <location>
        <begin position="1"/>
        <end position="158"/>
    </location>
</feature>
<accession>A0ABW4E9H0</accession>
<dbReference type="InterPro" id="IPR000182">
    <property type="entry name" value="GNAT_dom"/>
</dbReference>
<dbReference type="CDD" id="cd04301">
    <property type="entry name" value="NAT_SF"/>
    <property type="match status" value="1"/>
</dbReference>
<dbReference type="SUPFAM" id="SSF55729">
    <property type="entry name" value="Acyl-CoA N-acyltransferases (Nat)"/>
    <property type="match status" value="1"/>
</dbReference>
<dbReference type="InterPro" id="IPR016181">
    <property type="entry name" value="Acyl_CoA_acyltransferase"/>
</dbReference>
<evidence type="ECO:0000313" key="5">
    <source>
        <dbReference type="Proteomes" id="UP001597252"/>
    </source>
</evidence>
<sequence length="158" mass="17555">MLIQPATPNQAPEIAALYRQLTGEMSALAPTVIQPLHQDNAADFYDYLIDPQSDIFITTDQSRIVGFALVLAATTGVELEAVFHRFALCVDLYVQPAYRHQGRAQALLTAVDDWAKAHACEFVQLNVLAANTQAQQFYQQAGFLPQQLTLTRPVRQQP</sequence>
<dbReference type="PROSITE" id="PS51186">
    <property type="entry name" value="GNAT"/>
    <property type="match status" value="1"/>
</dbReference>
<comment type="caution">
    <text evidence="4">The sequence shown here is derived from an EMBL/GenBank/DDBJ whole genome shotgun (WGS) entry which is preliminary data.</text>
</comment>
<name>A0ABW4E9H0_9LACO</name>
<dbReference type="InterPro" id="IPR050832">
    <property type="entry name" value="Bact_Acetyltransf"/>
</dbReference>
<evidence type="ECO:0000256" key="1">
    <source>
        <dbReference type="ARBA" id="ARBA00022679"/>
    </source>
</evidence>
<dbReference type="EMBL" id="JBHTON010000028">
    <property type="protein sequence ID" value="MFD1485351.1"/>
    <property type="molecule type" value="Genomic_DNA"/>
</dbReference>
<evidence type="ECO:0000256" key="2">
    <source>
        <dbReference type="ARBA" id="ARBA00023315"/>
    </source>
</evidence>
<gene>
    <name evidence="4" type="ORF">ACFQ5J_08925</name>
</gene>
<dbReference type="Pfam" id="PF00583">
    <property type="entry name" value="Acetyltransf_1"/>
    <property type="match status" value="1"/>
</dbReference>
<reference evidence="5" key="1">
    <citation type="journal article" date="2019" name="Int. J. Syst. Evol. Microbiol.">
        <title>The Global Catalogue of Microorganisms (GCM) 10K type strain sequencing project: providing services to taxonomists for standard genome sequencing and annotation.</title>
        <authorList>
            <consortium name="The Broad Institute Genomics Platform"/>
            <consortium name="The Broad Institute Genome Sequencing Center for Infectious Disease"/>
            <person name="Wu L."/>
            <person name="Ma J."/>
        </authorList>
    </citation>
    <scope>NUCLEOTIDE SEQUENCE [LARGE SCALE GENOMIC DNA]</scope>
    <source>
        <strain evidence="5">CCM 8903</strain>
    </source>
</reference>
<dbReference type="EC" id="2.3.-.-" evidence="4"/>
<keyword evidence="5" id="KW-1185">Reference proteome</keyword>
<dbReference type="Gene3D" id="3.40.630.30">
    <property type="match status" value="1"/>
</dbReference>